<dbReference type="SUPFAM" id="SSF52091">
    <property type="entry name" value="SpoIIaa-like"/>
    <property type="match status" value="1"/>
</dbReference>
<dbReference type="EMBL" id="JBHSQW010000041">
    <property type="protein sequence ID" value="MFC5996516.1"/>
    <property type="molecule type" value="Genomic_DNA"/>
</dbReference>
<dbReference type="InterPro" id="IPR002645">
    <property type="entry name" value="STAS_dom"/>
</dbReference>
<reference evidence="3" key="1">
    <citation type="journal article" date="2019" name="Int. J. Syst. Evol. Microbiol.">
        <title>The Global Catalogue of Microorganisms (GCM) 10K type strain sequencing project: providing services to taxonomists for standard genome sequencing and annotation.</title>
        <authorList>
            <consortium name="The Broad Institute Genomics Platform"/>
            <consortium name="The Broad Institute Genome Sequencing Center for Infectious Disease"/>
            <person name="Wu L."/>
            <person name="Ma J."/>
        </authorList>
    </citation>
    <scope>NUCLEOTIDE SEQUENCE [LARGE SCALE GENOMIC DNA]</scope>
    <source>
        <strain evidence="3">CCM 8391</strain>
    </source>
</reference>
<keyword evidence="3" id="KW-1185">Reference proteome</keyword>
<protein>
    <submittedName>
        <fullName evidence="2">STAS domain-containing protein</fullName>
    </submittedName>
</protein>
<evidence type="ECO:0000313" key="2">
    <source>
        <dbReference type="EMBL" id="MFC5996516.1"/>
    </source>
</evidence>
<comment type="caution">
    <text evidence="2">The sequence shown here is derived from an EMBL/GenBank/DDBJ whole genome shotgun (WGS) entry which is preliminary data.</text>
</comment>
<dbReference type="RefSeq" id="WP_379587237.1">
    <property type="nucleotide sequence ID" value="NZ_JBHSQW010000041.1"/>
</dbReference>
<dbReference type="Proteomes" id="UP001596302">
    <property type="component" value="Unassembled WGS sequence"/>
</dbReference>
<accession>A0ABW1J7W7</accession>
<evidence type="ECO:0000259" key="1">
    <source>
        <dbReference type="PROSITE" id="PS50801"/>
    </source>
</evidence>
<organism evidence="2 3">
    <name type="scientific">Pseudonocardia hispaniensis</name>
    <dbReference type="NCBI Taxonomy" id="904933"/>
    <lineage>
        <taxon>Bacteria</taxon>
        <taxon>Bacillati</taxon>
        <taxon>Actinomycetota</taxon>
        <taxon>Actinomycetes</taxon>
        <taxon>Pseudonocardiales</taxon>
        <taxon>Pseudonocardiaceae</taxon>
        <taxon>Pseudonocardia</taxon>
    </lineage>
</organism>
<dbReference type="Gene3D" id="3.30.750.24">
    <property type="entry name" value="STAS domain"/>
    <property type="match status" value="1"/>
</dbReference>
<dbReference type="PROSITE" id="PS50801">
    <property type="entry name" value="STAS"/>
    <property type="match status" value="1"/>
</dbReference>
<evidence type="ECO:0000313" key="3">
    <source>
        <dbReference type="Proteomes" id="UP001596302"/>
    </source>
</evidence>
<name>A0ABW1J7W7_9PSEU</name>
<sequence>MRRTDEPDELLDIRLHAPTPGVVIVWAAGRVTGTTAPQLVLRTGQQFHRAPHVILDLSGVEDLDRDALQLLGTLPERARAAATQLHIAGVEHEAMAGHLRHLGFEEQPTPAPAAAVLASLAGPGRRRWEIAG</sequence>
<gene>
    <name evidence="2" type="ORF">ACFQE5_20120</name>
</gene>
<dbReference type="Pfam" id="PF01740">
    <property type="entry name" value="STAS"/>
    <property type="match status" value="1"/>
</dbReference>
<dbReference type="InterPro" id="IPR036513">
    <property type="entry name" value="STAS_dom_sf"/>
</dbReference>
<feature type="domain" description="STAS" evidence="1">
    <location>
        <begin position="20"/>
        <end position="106"/>
    </location>
</feature>
<proteinExistence type="predicted"/>